<evidence type="ECO:0000256" key="2">
    <source>
        <dbReference type="SAM" id="MobiDB-lite"/>
    </source>
</evidence>
<evidence type="ECO:0000256" key="1">
    <source>
        <dbReference type="ARBA" id="ARBA00022801"/>
    </source>
</evidence>
<dbReference type="PANTHER" id="PTHR11014:SF63">
    <property type="entry name" value="METALLOPEPTIDASE, PUTATIVE (AFU_ORTHOLOGUE AFUA_6G09600)-RELATED"/>
    <property type="match status" value="1"/>
</dbReference>
<dbReference type="NCBIfam" id="TIGR01891">
    <property type="entry name" value="amidohydrolases"/>
    <property type="match status" value="1"/>
</dbReference>
<dbReference type="OrthoDB" id="8875216at2"/>
<dbReference type="Proteomes" id="UP000027604">
    <property type="component" value="Chromosome I"/>
</dbReference>
<reference evidence="3 4" key="1">
    <citation type="journal article" date="2015" name="Genome Announc.">
        <title>Genome Sequence of Mushroom Soft-Rot Pathogen Janthinobacterium agaricidamnosum.</title>
        <authorList>
            <person name="Graupner K."/>
            <person name="Lackner G."/>
            <person name="Hertweck C."/>
        </authorList>
    </citation>
    <scope>NUCLEOTIDE SEQUENCE [LARGE SCALE GENOMIC DNA]</scope>
    <source>
        <strain evidence="4">NBRC 102515 / DSM 9628</strain>
    </source>
</reference>
<feature type="region of interest" description="Disordered" evidence="2">
    <location>
        <begin position="1"/>
        <end position="74"/>
    </location>
</feature>
<dbReference type="KEGG" id="jag:GJA_2360"/>
<dbReference type="Gene3D" id="3.40.630.10">
    <property type="entry name" value="Zn peptidases"/>
    <property type="match status" value="2"/>
</dbReference>
<dbReference type="InterPro" id="IPR002933">
    <property type="entry name" value="Peptidase_M20"/>
</dbReference>
<dbReference type="RefSeq" id="WP_081905343.1">
    <property type="nucleotide sequence ID" value="NZ_BCTH01000033.1"/>
</dbReference>
<dbReference type="PANTHER" id="PTHR11014">
    <property type="entry name" value="PEPTIDASE M20 FAMILY MEMBER"/>
    <property type="match status" value="1"/>
</dbReference>
<dbReference type="SUPFAM" id="SSF53187">
    <property type="entry name" value="Zn-dependent exopeptidases"/>
    <property type="match status" value="2"/>
</dbReference>
<evidence type="ECO:0000313" key="3">
    <source>
        <dbReference type="EMBL" id="CDG82995.1"/>
    </source>
</evidence>
<dbReference type="InterPro" id="IPR036264">
    <property type="entry name" value="Bact_exopeptidase_dim_dom"/>
</dbReference>
<feature type="compositionally biased region" description="Polar residues" evidence="2">
    <location>
        <begin position="1"/>
        <end position="15"/>
    </location>
</feature>
<dbReference type="EMBL" id="HG322949">
    <property type="protein sequence ID" value="CDG82995.1"/>
    <property type="molecule type" value="Genomic_DNA"/>
</dbReference>
<sequence>MNLNSPQPLRSTQQAVLHAPGEPPPGSIASSSKTDSLASAPRKNNTPVEASAASLQRMQQSQGGARSRDTVPPIRLSEEVVQRVRTLAAGVMPAVVAYRQDIHQHPELSGAEVRTAGVAARHLRGLGIDTEENVGGHGVVGTLQSGKPRKVVALRADMDALPLQEATQLPFSSENPGVMHGCGHDGHTAMLMGAASVLTQMQSEGLLQNAAVKFIFQPAEEKGTGAKAMIAAGVMKGVDVIFGHHIHPGLRAGEIHMLSGPLLAAANALNVSFTEDGNATQVSHKSLLSVAHTVKALNKRNSPIGDPNKRDVVATPTTLGNSKRPINVSPEFATVSAEIRVSGGQQAAIEEEIGRMANNVADKAQQTVEVTFSPTASADTTMMQATFHGKPTHAGMPEAGKNPVLPAAKMARRLEKAYNQQDVPVHVTLKDLRDSAAPQEGPPVARLGASVRTFGEDVRTNTLDGIQRHAVETAAAMGQKSEVNLLKDGNYSTTDNPEAETTAMQQALSSAGEQVRNGQRVTASEDFSEYQKVRNEKGDVIPGVFSLVGAGWDDREPKNVSGHHQPKFDFNEAAMEAGIRSLVLQTLSYLEPAAGAAR</sequence>
<keyword evidence="1 3" id="KW-0378">Hydrolase</keyword>
<protein>
    <submittedName>
        <fullName evidence="3">Amidohydrolase family protein</fullName>
    </submittedName>
</protein>
<keyword evidence="4" id="KW-1185">Reference proteome</keyword>
<organism evidence="3 4">
    <name type="scientific">Janthinobacterium agaricidamnosum NBRC 102515 = DSM 9628</name>
    <dbReference type="NCBI Taxonomy" id="1349767"/>
    <lineage>
        <taxon>Bacteria</taxon>
        <taxon>Pseudomonadati</taxon>
        <taxon>Pseudomonadota</taxon>
        <taxon>Betaproteobacteria</taxon>
        <taxon>Burkholderiales</taxon>
        <taxon>Oxalobacteraceae</taxon>
        <taxon>Janthinobacterium</taxon>
    </lineage>
</organism>
<name>W0V5Z0_9BURK</name>
<dbReference type="InterPro" id="IPR017439">
    <property type="entry name" value="Amidohydrolase"/>
</dbReference>
<evidence type="ECO:0000313" key="4">
    <source>
        <dbReference type="Proteomes" id="UP000027604"/>
    </source>
</evidence>
<accession>W0V5Z0</accession>
<dbReference type="eggNOG" id="COG1473">
    <property type="taxonomic scope" value="Bacteria"/>
</dbReference>
<dbReference type="PATRIC" id="fig|1349767.4.peg.4110"/>
<dbReference type="Gene3D" id="3.30.70.360">
    <property type="match status" value="2"/>
</dbReference>
<dbReference type="SUPFAM" id="SSF55031">
    <property type="entry name" value="Bacterial exopeptidase dimerisation domain"/>
    <property type="match status" value="1"/>
</dbReference>
<dbReference type="STRING" id="1349767.GJA_2360"/>
<dbReference type="Pfam" id="PF01546">
    <property type="entry name" value="Peptidase_M20"/>
    <property type="match status" value="1"/>
</dbReference>
<dbReference type="GO" id="GO:0016787">
    <property type="term" value="F:hydrolase activity"/>
    <property type="evidence" value="ECO:0007669"/>
    <property type="project" value="UniProtKB-KW"/>
</dbReference>
<gene>
    <name evidence="3" type="ORF">GJA_2360</name>
</gene>
<dbReference type="HOGENOM" id="CLU_456188_0_0_4"/>
<proteinExistence type="predicted"/>
<feature type="compositionally biased region" description="Polar residues" evidence="2">
    <location>
        <begin position="28"/>
        <end position="64"/>
    </location>
</feature>
<dbReference type="AlphaFoldDB" id="W0V5Z0"/>